<evidence type="ECO:0000313" key="1">
    <source>
        <dbReference type="EMBL" id="JAH06655.1"/>
    </source>
</evidence>
<name>A0A0E9PRD9_ANGAN</name>
<proteinExistence type="predicted"/>
<reference evidence="1" key="1">
    <citation type="submission" date="2014-11" db="EMBL/GenBank/DDBJ databases">
        <authorList>
            <person name="Amaro Gonzalez C."/>
        </authorList>
    </citation>
    <scope>NUCLEOTIDE SEQUENCE</scope>
</reference>
<accession>A0A0E9PRD9</accession>
<sequence>MSLLLPYKSTSITSAVRQFTQSPAQEHNDTNRTASAVCRNWCEIGVETP</sequence>
<organism evidence="1">
    <name type="scientific">Anguilla anguilla</name>
    <name type="common">European freshwater eel</name>
    <name type="synonym">Muraena anguilla</name>
    <dbReference type="NCBI Taxonomy" id="7936"/>
    <lineage>
        <taxon>Eukaryota</taxon>
        <taxon>Metazoa</taxon>
        <taxon>Chordata</taxon>
        <taxon>Craniata</taxon>
        <taxon>Vertebrata</taxon>
        <taxon>Euteleostomi</taxon>
        <taxon>Actinopterygii</taxon>
        <taxon>Neopterygii</taxon>
        <taxon>Teleostei</taxon>
        <taxon>Anguilliformes</taxon>
        <taxon>Anguillidae</taxon>
        <taxon>Anguilla</taxon>
    </lineage>
</organism>
<reference evidence="1" key="2">
    <citation type="journal article" date="2015" name="Fish Shellfish Immunol.">
        <title>Early steps in the European eel (Anguilla anguilla)-Vibrio vulnificus interaction in the gills: Role of the RtxA13 toxin.</title>
        <authorList>
            <person name="Callol A."/>
            <person name="Pajuelo D."/>
            <person name="Ebbesson L."/>
            <person name="Teles M."/>
            <person name="MacKenzie S."/>
            <person name="Amaro C."/>
        </authorList>
    </citation>
    <scope>NUCLEOTIDE SEQUENCE</scope>
</reference>
<dbReference type="EMBL" id="GBXM01101922">
    <property type="protein sequence ID" value="JAH06655.1"/>
    <property type="molecule type" value="Transcribed_RNA"/>
</dbReference>
<protein>
    <submittedName>
        <fullName evidence="1">Uncharacterized protein</fullName>
    </submittedName>
</protein>
<dbReference type="AlphaFoldDB" id="A0A0E9PRD9"/>